<dbReference type="RefSeq" id="XP_018146370.1">
    <property type="nucleotide sequence ID" value="XM_018282061.1"/>
</dbReference>
<proteinExistence type="predicted"/>
<dbReference type="EMBL" id="LSBJ02000002">
    <property type="protein sequence ID" value="OAQ69833.1"/>
    <property type="molecule type" value="Genomic_DNA"/>
</dbReference>
<dbReference type="PANTHER" id="PTHR33112:SF16">
    <property type="entry name" value="HETEROKARYON INCOMPATIBILITY DOMAIN-CONTAINING PROTEIN"/>
    <property type="match status" value="1"/>
</dbReference>
<dbReference type="AlphaFoldDB" id="A0A179FXQ9"/>
<dbReference type="PANTHER" id="PTHR33112">
    <property type="entry name" value="DOMAIN PROTEIN, PUTATIVE-RELATED"/>
    <property type="match status" value="1"/>
</dbReference>
<evidence type="ECO:0000259" key="1">
    <source>
        <dbReference type="Pfam" id="PF06985"/>
    </source>
</evidence>
<sequence length="645" mass="73649">MLCSICMQIAEECRGRYFRTGRHHSTLGQLRAAAKRRCGLCIILYEHLEIQSGHLEEVYLADPLTYEFRNEPVEDDDPYLTFKGAGRQPLTTVYILLANLVAPTSYARWLQKDAELLNLMLPNTPNDKLHPTAMDTGSPQVAQLATRWFRDCQRTHKSCGLAIKPSDGHLNHSRDWYPDRLLDLTKDVPRLLITREEKPSSTQYATLSYCWGPNPRHLILTSDNLPKMRQGIPMKSLPKTFRDAIQMVRKLEIRYLWIDSLCIIQSGEASREDWELQSMAMSTIYARSTINISADWASDATEGCFSDRDVDVFNSIFFTWEDEHHAFVDQGIFQRLSSTPIWRRGWVVQERLLSRCVLHFGRDQIFWECQEVPFACESFPGEMDIWTFVDTIPFNLALPVLGRSGGANWSDLVRLYSSRELSFPSNDKFAALGAVAEVYSDLYHDEYVAGLFASELPAALCWRVVDAGTTPNILRSSEFRAPSWSWASIDGVVDVKVDYSFDDEYGTGDTIHSAVRDVNIDLLRPQFKTGPVLAARITLEGSFFTKKFHEELFNLLSGRTDILNNNQTIKLDVIMDSTTPGAKSDSVVFFPIISNNVGYRGIILNHHITPSEETYSRVGYFSVHETKLFWERNDVLDMKRIITLI</sequence>
<comment type="caution">
    <text evidence="2">The sequence shown here is derived from an EMBL/GenBank/DDBJ whole genome shotgun (WGS) entry which is preliminary data.</text>
</comment>
<dbReference type="KEGG" id="pchm:VFPPC_02411"/>
<organism evidence="2 3">
    <name type="scientific">Pochonia chlamydosporia 170</name>
    <dbReference type="NCBI Taxonomy" id="1380566"/>
    <lineage>
        <taxon>Eukaryota</taxon>
        <taxon>Fungi</taxon>
        <taxon>Dikarya</taxon>
        <taxon>Ascomycota</taxon>
        <taxon>Pezizomycotina</taxon>
        <taxon>Sordariomycetes</taxon>
        <taxon>Hypocreomycetidae</taxon>
        <taxon>Hypocreales</taxon>
        <taxon>Clavicipitaceae</taxon>
        <taxon>Pochonia</taxon>
    </lineage>
</organism>
<evidence type="ECO:0000313" key="3">
    <source>
        <dbReference type="Proteomes" id="UP000078397"/>
    </source>
</evidence>
<dbReference type="GeneID" id="28846055"/>
<protein>
    <submittedName>
        <fullName evidence="2">Heterokaryon incompatibility protein</fullName>
    </submittedName>
</protein>
<dbReference type="InterPro" id="IPR010730">
    <property type="entry name" value="HET"/>
</dbReference>
<dbReference type="OrthoDB" id="4933568at2759"/>
<dbReference type="STRING" id="1380566.A0A179FXQ9"/>
<reference evidence="2 3" key="1">
    <citation type="journal article" date="2016" name="PLoS Pathog.">
        <title>Biosynthesis of antibiotic leucinostatins in bio-control fungus Purpureocillium lilacinum and their inhibition on phytophthora revealed by genome mining.</title>
        <authorList>
            <person name="Wang G."/>
            <person name="Liu Z."/>
            <person name="Lin R."/>
            <person name="Li E."/>
            <person name="Mao Z."/>
            <person name="Ling J."/>
            <person name="Yang Y."/>
            <person name="Yin W.B."/>
            <person name="Xie B."/>
        </authorList>
    </citation>
    <scope>NUCLEOTIDE SEQUENCE [LARGE SCALE GENOMIC DNA]</scope>
    <source>
        <strain evidence="2">170</strain>
    </source>
</reference>
<gene>
    <name evidence="2" type="ORF">VFPPC_02411</name>
</gene>
<name>A0A179FXQ9_METCM</name>
<accession>A0A179FXQ9</accession>
<keyword evidence="3" id="KW-1185">Reference proteome</keyword>
<dbReference type="Proteomes" id="UP000078397">
    <property type="component" value="Unassembled WGS sequence"/>
</dbReference>
<feature type="domain" description="Heterokaryon incompatibility" evidence="1">
    <location>
        <begin position="204"/>
        <end position="350"/>
    </location>
</feature>
<evidence type="ECO:0000313" key="2">
    <source>
        <dbReference type="EMBL" id="OAQ69833.1"/>
    </source>
</evidence>
<dbReference type="Pfam" id="PF06985">
    <property type="entry name" value="HET"/>
    <property type="match status" value="1"/>
</dbReference>